<sequence length="350" mass="36965">MKEIRVDDAAVPWDPALLRDRLQKIDPLFEALRELRKPGIDRLASGECVFEVEPDVPFTAAASAIMTSAFAGCPVAWVSTGSGWLKLRTPLPLPPGTPLPAPESRVPSRRQSALHIGPTELELTVFAVVPPASGAGREQLEKVVHRTVERGTSAARELGSALVGACQQAPRPCPAGLWLTADADVLFSEAARALGAIVDVQKAAPAAGGGAAEVLVSFRSRGTGPIDQLPPAIRLGSLQVSGRLPPGEIQRIARSNFGTFRACYEEGLKRNPNLEGRIGVRFVIGKDGRVTKAGAVPDPTAEFATERSEPLLPDEKVVACVVGAFEKLVFPAPEGGIVTVVYPIQFSPGS</sequence>
<protein>
    <submittedName>
        <fullName evidence="1">AgmX/PglI C-terminal domain-containing protein</fullName>
    </submittedName>
</protein>
<dbReference type="EMBL" id="JAQNDO010000001">
    <property type="protein sequence ID" value="MDC0741373.1"/>
    <property type="molecule type" value="Genomic_DNA"/>
</dbReference>
<name>A0ABT5EHS5_9BACT</name>
<gene>
    <name evidence="1" type="ORF">POL67_08455</name>
</gene>
<keyword evidence="2" id="KW-1185">Reference proteome</keyword>
<accession>A0ABT5EHS5</accession>
<reference evidence="1 2" key="1">
    <citation type="submission" date="2022-11" db="EMBL/GenBank/DDBJ databases">
        <title>Minimal conservation of predation-associated metabolite biosynthetic gene clusters underscores biosynthetic potential of Myxococcota including descriptions for ten novel species: Archangium lansinium sp. nov., Myxococcus landrumus sp. nov., Nannocystis bai.</title>
        <authorList>
            <person name="Ahearne A."/>
            <person name="Stevens C."/>
            <person name="Dowd S."/>
        </authorList>
    </citation>
    <scope>NUCLEOTIDE SEQUENCE [LARGE SCALE GENOMIC DNA]</scope>
    <source>
        <strain evidence="1 2">RJM3</strain>
    </source>
</reference>
<proteinExistence type="predicted"/>
<evidence type="ECO:0000313" key="1">
    <source>
        <dbReference type="EMBL" id="MDC0741373.1"/>
    </source>
</evidence>
<comment type="caution">
    <text evidence="1">The sequence shown here is derived from an EMBL/GenBank/DDBJ whole genome shotgun (WGS) entry which is preliminary data.</text>
</comment>
<organism evidence="1 2">
    <name type="scientific">Polyangium mundeleinium</name>
    <dbReference type="NCBI Taxonomy" id="2995306"/>
    <lineage>
        <taxon>Bacteria</taxon>
        <taxon>Pseudomonadati</taxon>
        <taxon>Myxococcota</taxon>
        <taxon>Polyangia</taxon>
        <taxon>Polyangiales</taxon>
        <taxon>Polyangiaceae</taxon>
        <taxon>Polyangium</taxon>
    </lineage>
</organism>
<dbReference type="NCBIfam" id="NF033768">
    <property type="entry name" value="myxo_SS_tail"/>
    <property type="match status" value="1"/>
</dbReference>
<dbReference type="RefSeq" id="WP_271916598.1">
    <property type="nucleotide sequence ID" value="NZ_JAQNDO010000001.1"/>
</dbReference>
<dbReference type="InterPro" id="IPR049806">
    <property type="entry name" value="MasK-like_C"/>
</dbReference>
<dbReference type="Proteomes" id="UP001221411">
    <property type="component" value="Unassembled WGS sequence"/>
</dbReference>
<evidence type="ECO:0000313" key="2">
    <source>
        <dbReference type="Proteomes" id="UP001221411"/>
    </source>
</evidence>